<accession>A0A9R0QL05</accession>
<dbReference type="AlphaFoldDB" id="A0A9R0QL05"/>
<dbReference type="SUPFAM" id="SSF55920">
    <property type="entry name" value="Creatinase/aminopeptidase"/>
    <property type="match status" value="1"/>
</dbReference>
<dbReference type="Gramene" id="TRITD1Bv1G024130.2">
    <property type="protein sequence ID" value="TRITD1Bv1G024130.2"/>
    <property type="gene ID" value="TRITD1Bv1G024130"/>
</dbReference>
<dbReference type="EMBL" id="LT934112">
    <property type="protein sequence ID" value="VAH13534.1"/>
    <property type="molecule type" value="Genomic_DNA"/>
</dbReference>
<gene>
    <name evidence="2" type="ORF">TRITD_1Bv1G024130</name>
</gene>
<dbReference type="InterPro" id="IPR000994">
    <property type="entry name" value="Pept_M24"/>
</dbReference>
<organism evidence="2 3">
    <name type="scientific">Triticum turgidum subsp. durum</name>
    <name type="common">Durum wheat</name>
    <name type="synonym">Triticum durum</name>
    <dbReference type="NCBI Taxonomy" id="4567"/>
    <lineage>
        <taxon>Eukaryota</taxon>
        <taxon>Viridiplantae</taxon>
        <taxon>Streptophyta</taxon>
        <taxon>Embryophyta</taxon>
        <taxon>Tracheophyta</taxon>
        <taxon>Spermatophyta</taxon>
        <taxon>Magnoliopsida</taxon>
        <taxon>Liliopsida</taxon>
        <taxon>Poales</taxon>
        <taxon>Poaceae</taxon>
        <taxon>BOP clade</taxon>
        <taxon>Pooideae</taxon>
        <taxon>Triticodae</taxon>
        <taxon>Triticeae</taxon>
        <taxon>Triticinae</taxon>
        <taxon>Triticum</taxon>
    </lineage>
</organism>
<name>A0A9R0QL05_TRITD</name>
<dbReference type="GO" id="GO:0070006">
    <property type="term" value="F:metalloaminopeptidase activity"/>
    <property type="evidence" value="ECO:0007669"/>
    <property type="project" value="TreeGrafter"/>
</dbReference>
<dbReference type="PANTHER" id="PTHR43330:SF5">
    <property type="entry name" value="METHIONINE AMINOPEPTIDASE"/>
    <property type="match status" value="1"/>
</dbReference>
<dbReference type="GO" id="GO:0009507">
    <property type="term" value="C:chloroplast"/>
    <property type="evidence" value="ECO:0007669"/>
    <property type="project" value="TreeGrafter"/>
</dbReference>
<sequence>MRAACKLASRVLNFAGTLVKPSITTNEIDMAGHHMIVEAGAYPSPLGYGGFPKSICTSVNECACHGLPDSTQLQNGDIITIDVNVFLNKAEYAISAHYDQSCVWEEVLQNKCLNKYNHTAIDGQFYFYQFEGL</sequence>
<evidence type="ECO:0000313" key="3">
    <source>
        <dbReference type="Proteomes" id="UP000324705"/>
    </source>
</evidence>
<dbReference type="InterPro" id="IPR036005">
    <property type="entry name" value="Creatinase/aminopeptidase-like"/>
</dbReference>
<dbReference type="Pfam" id="PF00557">
    <property type="entry name" value="Peptidase_M24"/>
    <property type="match status" value="1"/>
</dbReference>
<dbReference type="PANTHER" id="PTHR43330">
    <property type="entry name" value="METHIONINE AMINOPEPTIDASE"/>
    <property type="match status" value="1"/>
</dbReference>
<keyword evidence="3" id="KW-1185">Reference proteome</keyword>
<dbReference type="Proteomes" id="UP000324705">
    <property type="component" value="Chromosome 1B"/>
</dbReference>
<evidence type="ECO:0000313" key="2">
    <source>
        <dbReference type="EMBL" id="VAH13534.1"/>
    </source>
</evidence>
<dbReference type="Gene3D" id="3.90.230.10">
    <property type="entry name" value="Creatinase/methionine aminopeptidase superfamily"/>
    <property type="match status" value="1"/>
</dbReference>
<feature type="domain" description="Peptidase M24" evidence="1">
    <location>
        <begin position="1"/>
        <end position="88"/>
    </location>
</feature>
<proteinExistence type="predicted"/>
<evidence type="ECO:0000259" key="1">
    <source>
        <dbReference type="Pfam" id="PF00557"/>
    </source>
</evidence>
<protein>
    <recommendedName>
        <fullName evidence="1">Peptidase M24 domain-containing protein</fullName>
    </recommendedName>
</protein>
<reference evidence="2 3" key="1">
    <citation type="submission" date="2017-09" db="EMBL/GenBank/DDBJ databases">
        <authorList>
            <consortium name="International Durum Wheat Genome Sequencing Consortium (IDWGSC)"/>
            <person name="Milanesi L."/>
        </authorList>
    </citation>
    <scope>NUCLEOTIDE SEQUENCE [LARGE SCALE GENOMIC DNA]</scope>
    <source>
        <strain evidence="3">cv. Svevo</strain>
    </source>
</reference>